<dbReference type="PANTHER" id="PTHR31527:SF0">
    <property type="entry name" value="RE64534P"/>
    <property type="match status" value="1"/>
</dbReference>
<organism evidence="2">
    <name type="scientific">Christensenella massiliensis</name>
    <dbReference type="NCBI Taxonomy" id="1805714"/>
    <lineage>
        <taxon>Bacteria</taxon>
        <taxon>Bacillati</taxon>
        <taxon>Bacillota</taxon>
        <taxon>Clostridia</taxon>
        <taxon>Christensenellales</taxon>
        <taxon>Christensenellaceae</taxon>
        <taxon>Christensenella</taxon>
    </lineage>
</organism>
<dbReference type="RefSeq" id="WP_079546564.1">
    <property type="nucleotide sequence ID" value="NZ_CP117826.1"/>
</dbReference>
<proteinExistence type="predicted"/>
<dbReference type="EMBL" id="CP117826">
    <property type="protein sequence ID" value="XCC61294.1"/>
    <property type="molecule type" value="Genomic_DNA"/>
</dbReference>
<dbReference type="PANTHER" id="PTHR31527">
    <property type="entry name" value="RE64534P"/>
    <property type="match status" value="1"/>
</dbReference>
<evidence type="ECO:0000313" key="2">
    <source>
        <dbReference type="EMBL" id="XCC61294.1"/>
    </source>
</evidence>
<dbReference type="AlphaFoldDB" id="A0AAU8A624"/>
<gene>
    <name evidence="2" type="ORF">PUP29_07055</name>
</gene>
<accession>A0AAU8A624</accession>
<dbReference type="Pfam" id="PF09347">
    <property type="entry name" value="DUF1989"/>
    <property type="match status" value="1"/>
</dbReference>
<sequence length="195" mass="21400">MKKYRIEACAGKAIDAAKNQIITVIDLEGGQVVDFFAEALQNPREYLSTGVTVDCNGSLRLRPGDLIYSNLYRPMFRLISDDVGEHDLLHPCCRPEMYDFFYQNGKGHPNCLDNINAALGEQRAMIHPVNFFMYTKISPDGSISVERPLSRSGDAVQLKALMDVRLGIAACSVSESSCNAGRCSAVEVLISSECG</sequence>
<dbReference type="InterPro" id="IPR018959">
    <property type="entry name" value="DUF1989"/>
</dbReference>
<protein>
    <submittedName>
        <fullName evidence="2">Urea carboxylase-associated family protein</fullName>
    </submittedName>
</protein>
<evidence type="ECO:0000259" key="1">
    <source>
        <dbReference type="Pfam" id="PF09347"/>
    </source>
</evidence>
<feature type="domain" description="DUF1989" evidence="1">
    <location>
        <begin position="5"/>
        <end position="164"/>
    </location>
</feature>
<name>A0AAU8A624_9FIRM</name>
<reference evidence="2" key="1">
    <citation type="submission" date="2023-02" db="EMBL/GenBank/DDBJ databases">
        <title>Gut commensal Christensenella minuta modulates host metabolism via a new class of secondary bile acids.</title>
        <authorList>
            <person name="Liu C."/>
        </authorList>
    </citation>
    <scope>NUCLEOTIDE SEQUENCE</scope>
    <source>
        <strain evidence="2">CA70</strain>
    </source>
</reference>